<evidence type="ECO:0000256" key="4">
    <source>
        <dbReference type="ARBA" id="ARBA00023136"/>
    </source>
</evidence>
<keyword evidence="2 5" id="KW-0812">Transmembrane</keyword>
<dbReference type="GO" id="GO:0016020">
    <property type="term" value="C:membrane"/>
    <property type="evidence" value="ECO:0007669"/>
    <property type="project" value="UniProtKB-SubCell"/>
</dbReference>
<dbReference type="InterPro" id="IPR052954">
    <property type="entry name" value="GPCR-Ligand_Int"/>
</dbReference>
<organism evidence="7 8">
    <name type="scientific">Elysia crispata</name>
    <name type="common">lettuce slug</name>
    <dbReference type="NCBI Taxonomy" id="231223"/>
    <lineage>
        <taxon>Eukaryota</taxon>
        <taxon>Metazoa</taxon>
        <taxon>Spiralia</taxon>
        <taxon>Lophotrochozoa</taxon>
        <taxon>Mollusca</taxon>
        <taxon>Gastropoda</taxon>
        <taxon>Heterobranchia</taxon>
        <taxon>Euthyneura</taxon>
        <taxon>Panpulmonata</taxon>
        <taxon>Sacoglossa</taxon>
        <taxon>Placobranchoidea</taxon>
        <taxon>Plakobranchidae</taxon>
        <taxon>Elysia</taxon>
    </lineage>
</organism>
<dbReference type="PANTHER" id="PTHR46641">
    <property type="entry name" value="FMRFAMIDE RECEPTOR-RELATED"/>
    <property type="match status" value="1"/>
</dbReference>
<dbReference type="SUPFAM" id="SSF81321">
    <property type="entry name" value="Family A G protein-coupled receptor-like"/>
    <property type="match status" value="1"/>
</dbReference>
<evidence type="ECO:0000256" key="5">
    <source>
        <dbReference type="SAM" id="Phobius"/>
    </source>
</evidence>
<keyword evidence="3 5" id="KW-1133">Transmembrane helix</keyword>
<comment type="subcellular location">
    <subcellularLocation>
        <location evidence="1">Membrane</location>
    </subcellularLocation>
</comment>
<feature type="transmembrane region" description="Helical" evidence="5">
    <location>
        <begin position="313"/>
        <end position="335"/>
    </location>
</feature>
<dbReference type="PANTHER" id="PTHR46641:SF2">
    <property type="entry name" value="FMRFAMIDE RECEPTOR"/>
    <property type="match status" value="1"/>
</dbReference>
<feature type="transmembrane region" description="Helical" evidence="5">
    <location>
        <begin position="46"/>
        <end position="71"/>
    </location>
</feature>
<name>A0AAE1DM41_9GAST</name>
<evidence type="ECO:0000256" key="1">
    <source>
        <dbReference type="ARBA" id="ARBA00004370"/>
    </source>
</evidence>
<keyword evidence="4 5" id="KW-0472">Membrane</keyword>
<dbReference type="InterPro" id="IPR017452">
    <property type="entry name" value="GPCR_Rhodpsn_7TM"/>
</dbReference>
<reference evidence="7" key="1">
    <citation type="journal article" date="2023" name="G3 (Bethesda)">
        <title>A reference genome for the long-term kleptoplast-retaining sea slug Elysia crispata morphotype clarki.</title>
        <authorList>
            <person name="Eastman K.E."/>
            <person name="Pendleton A.L."/>
            <person name="Shaikh M.A."/>
            <person name="Suttiyut T."/>
            <person name="Ogas R."/>
            <person name="Tomko P."/>
            <person name="Gavelis G."/>
            <person name="Widhalm J.R."/>
            <person name="Wisecaver J.H."/>
        </authorList>
    </citation>
    <scope>NUCLEOTIDE SEQUENCE</scope>
    <source>
        <strain evidence="7">ECLA1</strain>
    </source>
</reference>
<evidence type="ECO:0000256" key="3">
    <source>
        <dbReference type="ARBA" id="ARBA00022989"/>
    </source>
</evidence>
<dbReference type="PRINTS" id="PR00237">
    <property type="entry name" value="GPCRRHODOPSN"/>
</dbReference>
<evidence type="ECO:0000256" key="2">
    <source>
        <dbReference type="ARBA" id="ARBA00022692"/>
    </source>
</evidence>
<gene>
    <name evidence="7" type="ORF">RRG08_028634</name>
</gene>
<dbReference type="Pfam" id="PF00001">
    <property type="entry name" value="7tm_1"/>
    <property type="match status" value="1"/>
</dbReference>
<feature type="transmembrane region" description="Helical" evidence="5">
    <location>
        <begin position="165"/>
        <end position="185"/>
    </location>
</feature>
<evidence type="ECO:0000259" key="6">
    <source>
        <dbReference type="PROSITE" id="PS50262"/>
    </source>
</evidence>
<dbReference type="AlphaFoldDB" id="A0AAE1DM41"/>
<evidence type="ECO:0000313" key="8">
    <source>
        <dbReference type="Proteomes" id="UP001283361"/>
    </source>
</evidence>
<accession>A0AAE1DM41</accession>
<proteinExistence type="predicted"/>
<evidence type="ECO:0000313" key="7">
    <source>
        <dbReference type="EMBL" id="KAK3774448.1"/>
    </source>
</evidence>
<feature type="transmembrane region" description="Helical" evidence="5">
    <location>
        <begin position="217"/>
        <end position="242"/>
    </location>
</feature>
<keyword evidence="8" id="KW-1185">Reference proteome</keyword>
<protein>
    <recommendedName>
        <fullName evidence="6">G-protein coupled receptors family 1 profile domain-containing protein</fullName>
    </recommendedName>
</protein>
<sequence>MASNATEAVFELNNRFLTESSVFAALEADHRPKGFLSEESFRINIVMYRALCSCINVSGLIANILNMIVYWKMGFSTTANISLFTLALSDFMQSLFLLSIALFHGIYTEVERLRLSVGVITYLLNPVFWSVSAFGSWVTATISVERCVSVALPMKARLIFTRRSSTGLILGMILYQVALLIPIYMNYEIKRVSSTVDNVTTIYTELHTISLQQIGRLWFISFSLPTFLCFFTIAVGTLLLVIKLRQTVVARSSMAPGSRSSVNTNRETKIVRVVIMVSTIYICCMSPSVAFYATSFVVPTFNVNDPYYRSLAWLILITGFTMQSVSCSVNIFIYLTLSKKYKETIVALFTS</sequence>
<dbReference type="Proteomes" id="UP001283361">
    <property type="component" value="Unassembled WGS sequence"/>
</dbReference>
<dbReference type="PROSITE" id="PS50262">
    <property type="entry name" value="G_PROTEIN_RECEP_F1_2"/>
    <property type="match status" value="1"/>
</dbReference>
<feature type="transmembrane region" description="Helical" evidence="5">
    <location>
        <begin position="127"/>
        <end position="144"/>
    </location>
</feature>
<comment type="caution">
    <text evidence="7">The sequence shown here is derived from an EMBL/GenBank/DDBJ whole genome shotgun (WGS) entry which is preliminary data.</text>
</comment>
<dbReference type="GO" id="GO:0004930">
    <property type="term" value="F:G protein-coupled receptor activity"/>
    <property type="evidence" value="ECO:0007669"/>
    <property type="project" value="InterPro"/>
</dbReference>
<feature type="transmembrane region" description="Helical" evidence="5">
    <location>
        <begin position="270"/>
        <end position="293"/>
    </location>
</feature>
<dbReference type="InterPro" id="IPR000276">
    <property type="entry name" value="GPCR_Rhodpsn"/>
</dbReference>
<feature type="domain" description="G-protein coupled receptors family 1 profile" evidence="6">
    <location>
        <begin position="62"/>
        <end position="334"/>
    </location>
</feature>
<dbReference type="EMBL" id="JAWDGP010003411">
    <property type="protein sequence ID" value="KAK3774448.1"/>
    <property type="molecule type" value="Genomic_DNA"/>
</dbReference>
<dbReference type="Gene3D" id="1.20.1070.10">
    <property type="entry name" value="Rhodopsin 7-helix transmembrane proteins"/>
    <property type="match status" value="1"/>
</dbReference>
<feature type="transmembrane region" description="Helical" evidence="5">
    <location>
        <begin position="83"/>
        <end position="107"/>
    </location>
</feature>